<protein>
    <submittedName>
        <fullName evidence="2">Uncharacterized protein</fullName>
    </submittedName>
</protein>
<proteinExistence type="predicted"/>
<feature type="region of interest" description="Disordered" evidence="1">
    <location>
        <begin position="393"/>
        <end position="443"/>
    </location>
</feature>
<feature type="compositionally biased region" description="Low complexity" evidence="1">
    <location>
        <begin position="307"/>
        <end position="323"/>
    </location>
</feature>
<accession>A0A6S6WQ14</accession>
<feature type="region of interest" description="Disordered" evidence="1">
    <location>
        <begin position="213"/>
        <end position="258"/>
    </location>
</feature>
<dbReference type="EMBL" id="HG992987">
    <property type="protein sequence ID" value="CAE7214576.1"/>
    <property type="molecule type" value="Genomic_DNA"/>
</dbReference>
<evidence type="ECO:0000313" key="2">
    <source>
        <dbReference type="EMBL" id="CAE7214576.1"/>
    </source>
</evidence>
<name>A0A6S6WQ14_9PLEO</name>
<feature type="compositionally biased region" description="Polar residues" evidence="1">
    <location>
        <begin position="92"/>
        <end position="104"/>
    </location>
</feature>
<dbReference type="Proteomes" id="UP000472372">
    <property type="component" value="Chromosome 11"/>
</dbReference>
<organism evidence="2 3">
    <name type="scientific">Pyrenophora teres f. teres</name>
    <dbReference type="NCBI Taxonomy" id="97479"/>
    <lineage>
        <taxon>Eukaryota</taxon>
        <taxon>Fungi</taxon>
        <taxon>Dikarya</taxon>
        <taxon>Ascomycota</taxon>
        <taxon>Pezizomycotina</taxon>
        <taxon>Dothideomycetes</taxon>
        <taxon>Pleosporomycetidae</taxon>
        <taxon>Pleosporales</taxon>
        <taxon>Pleosporineae</taxon>
        <taxon>Pleosporaceae</taxon>
        <taxon>Pyrenophora</taxon>
    </lineage>
</organism>
<feature type="region of interest" description="Disordered" evidence="1">
    <location>
        <begin position="152"/>
        <end position="171"/>
    </location>
</feature>
<dbReference type="AlphaFoldDB" id="A0A6S6WQ14"/>
<gene>
    <name evidence="2" type="ORF">PTTW11_10578</name>
</gene>
<evidence type="ECO:0000313" key="3">
    <source>
        <dbReference type="Proteomes" id="UP000472372"/>
    </source>
</evidence>
<feature type="region of interest" description="Disordered" evidence="1">
    <location>
        <begin position="647"/>
        <end position="707"/>
    </location>
</feature>
<feature type="region of interest" description="Disordered" evidence="1">
    <location>
        <begin position="1"/>
        <end position="104"/>
    </location>
</feature>
<evidence type="ECO:0000256" key="1">
    <source>
        <dbReference type="SAM" id="MobiDB-lite"/>
    </source>
</evidence>
<sequence>MPGMLTRSKSLRFLKNNRNDQDNGRSMQHAKGPQTGLDKYNSSTHFSGPEINLDSTHMAVRPNTSGGPGERLMSPKTQHPALPDHPQDHVHSFQSSTTSTTVPYTADTTTERGVIGIALGSPTFASNWKAPPQPASTMDHGHTASPMAMLSHPNGSLPSLSSRPDAPKSKLSRWKSMFRKTAPPPPEQEKPSFYQVTQAAATAASPVTEPVVSAPIPNFAPRADSHHDQESLEAQTPLKEGNGREKLRTVSPPTYKPDIRASRKWTDEEFVAPESPPETSAARGRTLKVGKHSFHRAHHMAAPRSEQNNTLAPQPNNTPAAAPKMAFSDTASLLDFSLPDITMERYSVMFGSVLDFDINEYNPSQQDPSRLSLLARRQGNNEKVQPLTELSAKAGQQLETPVEHRLQRRGTSPVPVASSPRLSLFPSPSPAHAPSPSATSPMNRSEIELKRSRTVPAKSPLCQTYAQHKDSPGLDSARLMPMASPSTKGSLTPTSFLSSDSEADSITIVMAKTAPGHAKPLTLHLDDREPEWTICSVQPKAAESGTRMFASIPNSPLVRSLSQNNQRITKHCALRSNPSSPAVEVPSMIQRLPSVSTQPQPDSPLAKKRAEIQARRAAAAAAKKEDPTATATTKATVGVARSVSVSRANSGIARSVSVTRASSPRSVASSSAISPMDTRSMDRLALTPTMVEVRSRKSQRVQLSDDP</sequence>
<feature type="compositionally biased region" description="Low complexity" evidence="1">
    <location>
        <begin position="647"/>
        <end position="674"/>
    </location>
</feature>
<reference evidence="2" key="1">
    <citation type="submission" date="2021-02" db="EMBL/GenBank/DDBJ databases">
        <authorList>
            <person name="Syme A R."/>
            <person name="Syme A R."/>
            <person name="Moolhuijzen P."/>
        </authorList>
    </citation>
    <scope>NUCLEOTIDE SEQUENCE</scope>
    <source>
        <strain evidence="2">W1-1</strain>
    </source>
</reference>
<feature type="region of interest" description="Disordered" evidence="1">
    <location>
        <begin position="300"/>
        <end position="323"/>
    </location>
</feature>
<feature type="compositionally biased region" description="Polar residues" evidence="1">
    <location>
        <begin position="153"/>
        <end position="162"/>
    </location>
</feature>